<keyword evidence="1" id="KW-1133">Transmembrane helix</keyword>
<reference evidence="2" key="1">
    <citation type="submission" date="2019-11" db="EMBL/GenBank/DDBJ databases">
        <authorList>
            <person name="Feng L."/>
        </authorList>
    </citation>
    <scope>NUCLEOTIDE SEQUENCE</scope>
    <source>
        <strain evidence="2">AundefinedLFYP135</strain>
    </source>
</reference>
<sequence>MIQFKRHFRNAIWFSVGITLGGLILPQVVFSGPSTSDQPFHIQAAIYLGVSFVFAFLFFCGMDWFRSRGKK</sequence>
<feature type="transmembrane region" description="Helical" evidence="1">
    <location>
        <begin position="44"/>
        <end position="65"/>
    </location>
</feature>
<keyword evidence="1" id="KW-0812">Transmembrane</keyword>
<keyword evidence="1" id="KW-0472">Membrane</keyword>
<dbReference type="AlphaFoldDB" id="A0A6N2TLD8"/>
<gene>
    <name evidence="2" type="ORF">AULFYP135_01487</name>
</gene>
<accession>A0A6N2TLD8</accession>
<dbReference type="EMBL" id="CACRSL010000003">
    <property type="protein sequence ID" value="VYT06247.1"/>
    <property type="molecule type" value="Genomic_DNA"/>
</dbReference>
<protein>
    <submittedName>
        <fullName evidence="2">Uncharacterized protein</fullName>
    </submittedName>
</protein>
<evidence type="ECO:0000256" key="1">
    <source>
        <dbReference type="SAM" id="Phobius"/>
    </source>
</evidence>
<evidence type="ECO:0000313" key="2">
    <source>
        <dbReference type="EMBL" id="VYT06247.1"/>
    </source>
</evidence>
<feature type="transmembrane region" description="Helical" evidence="1">
    <location>
        <begin position="12"/>
        <end position="32"/>
    </location>
</feature>
<proteinExistence type="predicted"/>
<organism evidence="2">
    <name type="scientific">uncultured Anaerotruncus sp</name>
    <dbReference type="NCBI Taxonomy" id="905011"/>
    <lineage>
        <taxon>Bacteria</taxon>
        <taxon>Bacillati</taxon>
        <taxon>Bacillota</taxon>
        <taxon>Clostridia</taxon>
        <taxon>Eubacteriales</taxon>
        <taxon>Oscillospiraceae</taxon>
        <taxon>Anaerotruncus</taxon>
        <taxon>environmental samples</taxon>
    </lineage>
</organism>
<name>A0A6N2TLD8_9FIRM</name>